<protein>
    <submittedName>
        <fullName evidence="4">NTE family protein</fullName>
    </submittedName>
</protein>
<comment type="caution">
    <text evidence="2">Lacks conserved residue(s) required for the propagation of feature annotation.</text>
</comment>
<dbReference type="Proteomes" id="UP000254869">
    <property type="component" value="Unassembled WGS sequence"/>
</dbReference>
<dbReference type="Pfam" id="PF01734">
    <property type="entry name" value="Patatin"/>
    <property type="match status" value="1"/>
</dbReference>
<reference evidence="4 5" key="1">
    <citation type="submission" date="2018-07" db="EMBL/GenBank/DDBJ databases">
        <title>Genomic Encyclopedia of Type Strains, Phase IV (KMG-IV): sequencing the most valuable type-strain genomes for metagenomic binning, comparative biology and taxonomic classification.</title>
        <authorList>
            <person name="Goeker M."/>
        </authorList>
    </citation>
    <scope>NUCLEOTIDE SEQUENCE [LARGE SCALE GENOMIC DNA]</scope>
    <source>
        <strain evidence="4 5">DSM 44290</strain>
    </source>
</reference>
<evidence type="ECO:0000313" key="4">
    <source>
        <dbReference type="EMBL" id="RDI64292.1"/>
    </source>
</evidence>
<evidence type="ECO:0000259" key="3">
    <source>
        <dbReference type="PROSITE" id="PS51635"/>
    </source>
</evidence>
<dbReference type="GO" id="GO:0016042">
    <property type="term" value="P:lipid catabolic process"/>
    <property type="evidence" value="ECO:0007669"/>
    <property type="project" value="UniProtKB-UniRule"/>
</dbReference>
<dbReference type="InterPro" id="IPR016035">
    <property type="entry name" value="Acyl_Trfase/lysoPLipase"/>
</dbReference>
<dbReference type="AlphaFoldDB" id="A0A370I0M0"/>
<organism evidence="4 5">
    <name type="scientific">Nocardia pseudobrasiliensis</name>
    <dbReference type="NCBI Taxonomy" id="45979"/>
    <lineage>
        <taxon>Bacteria</taxon>
        <taxon>Bacillati</taxon>
        <taxon>Actinomycetota</taxon>
        <taxon>Actinomycetes</taxon>
        <taxon>Mycobacteriales</taxon>
        <taxon>Nocardiaceae</taxon>
        <taxon>Nocardia</taxon>
    </lineage>
</organism>
<evidence type="ECO:0000256" key="1">
    <source>
        <dbReference type="ARBA" id="ARBA00023098"/>
    </source>
</evidence>
<feature type="domain" description="PNPLA" evidence="3">
    <location>
        <begin position="19"/>
        <end position="229"/>
    </location>
</feature>
<feature type="active site" description="Nucleophile" evidence="2">
    <location>
        <position position="57"/>
    </location>
</feature>
<dbReference type="Gene3D" id="3.40.1090.10">
    <property type="entry name" value="Cytosolic phospholipase A2 catalytic domain"/>
    <property type="match status" value="1"/>
</dbReference>
<dbReference type="STRING" id="1210086.GCA_001613105_02697"/>
<feature type="short sequence motif" description="GXSXG" evidence="2">
    <location>
        <begin position="55"/>
        <end position="59"/>
    </location>
</feature>
<comment type="caution">
    <text evidence="4">The sequence shown here is derived from an EMBL/GenBank/DDBJ whole genome shotgun (WGS) entry which is preliminary data.</text>
</comment>
<dbReference type="EMBL" id="QQBC01000008">
    <property type="protein sequence ID" value="RDI64292.1"/>
    <property type="molecule type" value="Genomic_DNA"/>
</dbReference>
<name>A0A370I0M0_9NOCA</name>
<feature type="short sequence motif" description="DGA/G" evidence="2">
    <location>
        <begin position="216"/>
        <end position="218"/>
    </location>
</feature>
<keyword evidence="5" id="KW-1185">Reference proteome</keyword>
<keyword evidence="2" id="KW-0442">Lipid degradation</keyword>
<feature type="active site" description="Proton acceptor" evidence="2">
    <location>
        <position position="216"/>
    </location>
</feature>
<evidence type="ECO:0000313" key="5">
    <source>
        <dbReference type="Proteomes" id="UP000254869"/>
    </source>
</evidence>
<keyword evidence="1 2" id="KW-0443">Lipid metabolism</keyword>
<dbReference type="PROSITE" id="PS51635">
    <property type="entry name" value="PNPLA"/>
    <property type="match status" value="1"/>
</dbReference>
<dbReference type="SUPFAM" id="SSF52151">
    <property type="entry name" value="FabD/lysophospholipase-like"/>
    <property type="match status" value="1"/>
</dbReference>
<proteinExistence type="predicted"/>
<gene>
    <name evidence="4" type="ORF">DFR76_108124</name>
</gene>
<dbReference type="InterPro" id="IPR002641">
    <property type="entry name" value="PNPLA_dom"/>
</dbReference>
<keyword evidence="2" id="KW-0378">Hydrolase</keyword>
<evidence type="ECO:0000256" key="2">
    <source>
        <dbReference type="PROSITE-ProRule" id="PRU01161"/>
    </source>
</evidence>
<sequence>MLLVCETMSNGNGAIRRGLAIGCGGTVGGAWIVAALAAVREALDWDPRTADVLIGTSAGAELVSMLGSGVGVDELIAMQRGTVTDAVLLRHVRDEPGRFPPLPRPRLGAPGQAVRTLTSGGIRSGQRLLTAGSGLLPEGGGDAGWLQRLAEGLAPGREWVEHPATWLVAMDYATGRRVAFGSPDAPAANLGAALRASWAVPGWFPPVTIEGRRYIDGGAASTASVDLLESAALDELVVLAPMASTGRLRATGLGHFLERQLRNRMSAQLDSEIARLRSTGTKVLRIDATAADLAIMGPNFMDGRRRLDTFEHSLRSIRRAVEQGVFA</sequence>
<dbReference type="GO" id="GO:0016787">
    <property type="term" value="F:hydrolase activity"/>
    <property type="evidence" value="ECO:0007669"/>
    <property type="project" value="UniProtKB-UniRule"/>
</dbReference>
<accession>A0A370I0M0</accession>